<feature type="compositionally biased region" description="Basic and acidic residues" evidence="1">
    <location>
        <begin position="28"/>
        <end position="37"/>
    </location>
</feature>
<evidence type="ECO:0000256" key="1">
    <source>
        <dbReference type="SAM" id="MobiDB-lite"/>
    </source>
</evidence>
<dbReference type="PANTHER" id="PTHR10492">
    <property type="match status" value="1"/>
</dbReference>
<feature type="compositionally biased region" description="Basic residues" evidence="1">
    <location>
        <begin position="15"/>
        <end position="26"/>
    </location>
</feature>
<feature type="region of interest" description="Disordered" evidence="1">
    <location>
        <begin position="1"/>
        <end position="37"/>
    </location>
</feature>
<organism evidence="2 3">
    <name type="scientific">Coffea arabica</name>
    <name type="common">Arabian coffee</name>
    <dbReference type="NCBI Taxonomy" id="13443"/>
    <lineage>
        <taxon>Eukaryota</taxon>
        <taxon>Viridiplantae</taxon>
        <taxon>Streptophyta</taxon>
        <taxon>Embryophyta</taxon>
        <taxon>Tracheophyta</taxon>
        <taxon>Spermatophyta</taxon>
        <taxon>Magnoliopsida</taxon>
        <taxon>eudicotyledons</taxon>
        <taxon>Gunneridae</taxon>
        <taxon>Pentapetalae</taxon>
        <taxon>asterids</taxon>
        <taxon>lamiids</taxon>
        <taxon>Gentianales</taxon>
        <taxon>Rubiaceae</taxon>
        <taxon>Ixoroideae</taxon>
        <taxon>Gardenieae complex</taxon>
        <taxon>Bertiereae - Coffeeae clade</taxon>
        <taxon>Coffeeae</taxon>
        <taxon>Coffea</taxon>
    </lineage>
</organism>
<reference evidence="3" key="2">
    <citation type="submission" date="2025-08" db="UniProtKB">
        <authorList>
            <consortium name="RefSeq"/>
        </authorList>
    </citation>
    <scope>IDENTIFICATION</scope>
    <source>
        <tissue evidence="3">Leaves</tissue>
    </source>
</reference>
<evidence type="ECO:0000313" key="2">
    <source>
        <dbReference type="Proteomes" id="UP001652660"/>
    </source>
</evidence>
<gene>
    <name evidence="3" type="primary">LOC113693561</name>
</gene>
<dbReference type="PANTHER" id="PTHR10492:SF74">
    <property type="entry name" value="ATP-DEPENDENT DNA HELICASE"/>
    <property type="match status" value="1"/>
</dbReference>
<keyword evidence="2" id="KW-1185">Reference proteome</keyword>
<protein>
    <recommendedName>
        <fullName evidence="4">ATP-dependent DNA helicase</fullName>
    </recommendedName>
</protein>
<reference evidence="2" key="1">
    <citation type="journal article" date="2025" name="Foods">
        <title>Unveiling the Microbial Signatures of Arabica Coffee Cherries: Insights into Ripeness Specific Diversity, Functional Traits, and Implications for Quality and Safety.</title>
        <authorList>
            <consortium name="RefSeq"/>
            <person name="Tenea G.N."/>
            <person name="Cifuentes V."/>
            <person name="Reyes P."/>
            <person name="Cevallos-Vallejos M."/>
        </authorList>
    </citation>
    <scope>NUCLEOTIDE SEQUENCE [LARGE SCALE GENOMIC DNA]</scope>
</reference>
<dbReference type="OrthoDB" id="2439059at2759"/>
<dbReference type="RefSeq" id="XP_027067893.1">
    <property type="nucleotide sequence ID" value="XM_027212092.1"/>
</dbReference>
<evidence type="ECO:0000313" key="3">
    <source>
        <dbReference type="RefSeq" id="XP_027067893.1"/>
    </source>
</evidence>
<sequence length="499" mass="57872">MGKGKTSEREIGSFRPRKIGSFRQSKKGATEEESRAENGAEELLIAAARKAPLPHRQSIIAAFGISPRENIQYSVETYVKLETSCLEFHRNRQQHLRTEIYQGLMDSMTNSETLGSNIGKRIIFPVYKRSQRLCRRYMDAMSFVQRRHNDGRNVVIRNHELNNLLVIPYNAYLLANFDCRINVKICSAIEVMKYIYKWICALEAMWRIFAFDLTNIHPSVMTMHLHLENYQSISFTENQALQDVLANERNSRTMLIEFFSMNRTNKRAQDLNCARIWIERKRGEVISHVNTAHPIEGERYYLRMLLMHVRKPTSFDDLKSADAHLESSYKEAAKLRGLLQADNGFDECLSNVLVYNMPISLRQLFAVLLVHYPPTNPRTIWLKFENYLSEDIKKNLALSQQQVQIQVLRLIDQHIQIMEKDISDYKLTDIPYHLLCSDNSAKEIEAEYQIPISDKDLVSISMLNRVHKFAFDKIMEKVNANVPVAFFIDGPSGTGNHFL</sequence>
<proteinExistence type="predicted"/>
<name>A0A6P6SPS8_COFAR</name>
<dbReference type="GeneID" id="113693561"/>
<feature type="compositionally biased region" description="Basic and acidic residues" evidence="1">
    <location>
        <begin position="1"/>
        <end position="12"/>
    </location>
</feature>
<evidence type="ECO:0008006" key="4">
    <source>
        <dbReference type="Google" id="ProtNLM"/>
    </source>
</evidence>
<accession>A0A6P6SPS8</accession>
<dbReference type="AlphaFoldDB" id="A0A6P6SPS8"/>
<dbReference type="Proteomes" id="UP001652660">
    <property type="component" value="Chromosome 6c"/>
</dbReference>